<dbReference type="Proteomes" id="UP001522662">
    <property type="component" value="Unassembled WGS sequence"/>
</dbReference>
<evidence type="ECO:0000313" key="3">
    <source>
        <dbReference type="Proteomes" id="UP001522662"/>
    </source>
</evidence>
<keyword evidence="1" id="KW-0812">Transmembrane</keyword>
<keyword evidence="1" id="KW-1133">Transmembrane helix</keyword>
<keyword evidence="1" id="KW-0472">Membrane</keyword>
<proteinExistence type="predicted"/>
<dbReference type="EMBL" id="JALAYX010000004">
    <property type="protein sequence ID" value="MCJ8240026.1"/>
    <property type="molecule type" value="Genomic_DNA"/>
</dbReference>
<evidence type="ECO:0000313" key="2">
    <source>
        <dbReference type="EMBL" id="MCJ8240026.1"/>
    </source>
</evidence>
<reference evidence="2 3" key="1">
    <citation type="submission" date="2022-03" db="EMBL/GenBank/DDBJ databases">
        <title>Rhizobium SSM4.3 sp. nov., isolated from Sediment (Gouqi Island).</title>
        <authorList>
            <person name="Chen G."/>
        </authorList>
    </citation>
    <scope>NUCLEOTIDE SEQUENCE [LARGE SCALE GENOMIC DNA]</scope>
    <source>
        <strain evidence="2 3">SSM4.3</strain>
    </source>
</reference>
<protein>
    <submittedName>
        <fullName evidence="2">Uncharacterized protein</fullName>
    </submittedName>
</protein>
<comment type="caution">
    <text evidence="2">The sequence shown here is derived from an EMBL/GenBank/DDBJ whole genome shotgun (WGS) entry which is preliminary data.</text>
</comment>
<organism evidence="2 3">
    <name type="scientific">Peteryoungia algae</name>
    <dbReference type="NCBI Taxonomy" id="2919917"/>
    <lineage>
        <taxon>Bacteria</taxon>
        <taxon>Pseudomonadati</taxon>
        <taxon>Pseudomonadota</taxon>
        <taxon>Alphaproteobacteria</taxon>
        <taxon>Hyphomicrobiales</taxon>
        <taxon>Rhizobiaceae</taxon>
        <taxon>Peteryoungia</taxon>
    </lineage>
</organism>
<dbReference type="RefSeq" id="WP_229575054.1">
    <property type="nucleotide sequence ID" value="NZ_CP128477.1"/>
</dbReference>
<sequence>MINYFWLAVVMLGPVLLGGAIFYAIMRQRRLSRGERVNSDAAARELYRKGENADTRPFGGRQ</sequence>
<name>A0ABT0D3R1_9HYPH</name>
<accession>A0ABT0D3R1</accession>
<keyword evidence="3" id="KW-1185">Reference proteome</keyword>
<feature type="transmembrane region" description="Helical" evidence="1">
    <location>
        <begin position="6"/>
        <end position="26"/>
    </location>
</feature>
<evidence type="ECO:0000256" key="1">
    <source>
        <dbReference type="SAM" id="Phobius"/>
    </source>
</evidence>
<gene>
    <name evidence="2" type="ORF">MKJ03_16965</name>
</gene>